<proteinExistence type="predicted"/>
<dbReference type="PANTHER" id="PTHR30469">
    <property type="entry name" value="MULTIDRUG RESISTANCE PROTEIN MDTA"/>
    <property type="match status" value="1"/>
</dbReference>
<name>A0A917DV94_9BACL</name>
<keyword evidence="5" id="KW-1185">Reference proteome</keyword>
<protein>
    <recommendedName>
        <fullName evidence="6">Membrane fusion protein, macrolide-specific efflux system</fullName>
    </recommendedName>
</protein>
<evidence type="ECO:0000313" key="4">
    <source>
        <dbReference type="EMBL" id="GGD70706.1"/>
    </source>
</evidence>
<evidence type="ECO:0000313" key="5">
    <source>
        <dbReference type="Proteomes" id="UP000612456"/>
    </source>
</evidence>
<dbReference type="Proteomes" id="UP000612456">
    <property type="component" value="Unassembled WGS sequence"/>
</dbReference>
<dbReference type="Gene3D" id="2.40.50.100">
    <property type="match status" value="1"/>
</dbReference>
<feature type="compositionally biased region" description="Gly residues" evidence="1">
    <location>
        <begin position="254"/>
        <end position="267"/>
    </location>
</feature>
<evidence type="ECO:0008006" key="6">
    <source>
        <dbReference type="Google" id="ProtNLM"/>
    </source>
</evidence>
<dbReference type="Pfam" id="PF25973">
    <property type="entry name" value="BSH_CzcB"/>
    <property type="match status" value="1"/>
</dbReference>
<evidence type="ECO:0000259" key="3">
    <source>
        <dbReference type="Pfam" id="PF25973"/>
    </source>
</evidence>
<reference evidence="4" key="2">
    <citation type="submission" date="2020-09" db="EMBL/GenBank/DDBJ databases">
        <authorList>
            <person name="Sun Q."/>
            <person name="Zhou Y."/>
        </authorList>
    </citation>
    <scope>NUCLEOTIDE SEQUENCE</scope>
    <source>
        <strain evidence="4">CGMCC 1.15178</strain>
    </source>
</reference>
<feature type="domain" description="Multidrug resistance protein MdtA-like C-terminal permuted SH3" evidence="2">
    <location>
        <begin position="306"/>
        <end position="360"/>
    </location>
</feature>
<gene>
    <name evidence="4" type="ORF">GCM10010911_30720</name>
</gene>
<dbReference type="AlphaFoldDB" id="A0A917DV94"/>
<dbReference type="PROSITE" id="PS51257">
    <property type="entry name" value="PROKAR_LIPOPROTEIN"/>
    <property type="match status" value="1"/>
</dbReference>
<dbReference type="Gene3D" id="2.40.420.20">
    <property type="match status" value="1"/>
</dbReference>
<accession>A0A917DV94</accession>
<sequence>MFTKWLTEGSFKRTAAVILGAALVFTSGCSLLPNEDKEEVLPEITPPQISKKPEYDVTTTTLESKTTGTGKIISLQEETMYFTLDGKRLKDLNIKAGQKVTAGQTIGSLDVEDLVKTLRSDKLQFKKDEVQMKDTLRKKDEMEPIDFEMAVVDFEAKRQKLVDAQEEINKATLVAPFTGTVVSVSVMKGDQIKAYDPICVIADTGRLTAAAKLSQDELKGISVGMPVMVDINGAGQVNGKVKQLPVIDKEDENGGNGGNGGGNGGGAAQKPERPEDFLIVELSKMPEKAVRGTLLSISITTSRKENVIVIPPSALRTIGSRTYVQVADDQGKREVDVEVGEQTPTEIEIIKGLTPGQKVVGR</sequence>
<dbReference type="RefSeq" id="WP_188992809.1">
    <property type="nucleotide sequence ID" value="NZ_BMHP01000002.1"/>
</dbReference>
<dbReference type="Pfam" id="PF25967">
    <property type="entry name" value="RND-MFP_C"/>
    <property type="match status" value="1"/>
</dbReference>
<feature type="domain" description="CzcB-like barrel-sandwich hybrid" evidence="3">
    <location>
        <begin position="91"/>
        <end position="203"/>
    </location>
</feature>
<reference evidence="4" key="1">
    <citation type="journal article" date="2014" name="Int. J. Syst. Evol. Microbiol.">
        <title>Complete genome sequence of Corynebacterium casei LMG S-19264T (=DSM 44701T), isolated from a smear-ripened cheese.</title>
        <authorList>
            <consortium name="US DOE Joint Genome Institute (JGI-PGF)"/>
            <person name="Walter F."/>
            <person name="Albersmeier A."/>
            <person name="Kalinowski J."/>
            <person name="Ruckert C."/>
        </authorList>
    </citation>
    <scope>NUCLEOTIDE SEQUENCE</scope>
    <source>
        <strain evidence="4">CGMCC 1.15178</strain>
    </source>
</reference>
<feature type="region of interest" description="Disordered" evidence="1">
    <location>
        <begin position="248"/>
        <end position="271"/>
    </location>
</feature>
<dbReference type="GO" id="GO:0015562">
    <property type="term" value="F:efflux transmembrane transporter activity"/>
    <property type="evidence" value="ECO:0007669"/>
    <property type="project" value="TreeGrafter"/>
</dbReference>
<comment type="caution">
    <text evidence="4">The sequence shown here is derived from an EMBL/GenBank/DDBJ whole genome shotgun (WGS) entry which is preliminary data.</text>
</comment>
<dbReference type="InterPro" id="IPR058627">
    <property type="entry name" value="MdtA-like_C"/>
</dbReference>
<dbReference type="EMBL" id="BMHP01000002">
    <property type="protein sequence ID" value="GGD70706.1"/>
    <property type="molecule type" value="Genomic_DNA"/>
</dbReference>
<evidence type="ECO:0000256" key="1">
    <source>
        <dbReference type="SAM" id="MobiDB-lite"/>
    </source>
</evidence>
<dbReference type="SUPFAM" id="SSF111369">
    <property type="entry name" value="HlyD-like secretion proteins"/>
    <property type="match status" value="1"/>
</dbReference>
<dbReference type="GO" id="GO:1990281">
    <property type="term" value="C:efflux pump complex"/>
    <property type="evidence" value="ECO:0007669"/>
    <property type="project" value="TreeGrafter"/>
</dbReference>
<dbReference type="PANTHER" id="PTHR30469:SF33">
    <property type="entry name" value="SLR1207 PROTEIN"/>
    <property type="match status" value="1"/>
</dbReference>
<dbReference type="InterPro" id="IPR058647">
    <property type="entry name" value="BSH_CzcB-like"/>
</dbReference>
<evidence type="ECO:0000259" key="2">
    <source>
        <dbReference type="Pfam" id="PF25967"/>
    </source>
</evidence>
<organism evidence="4 5">
    <name type="scientific">Paenibacillus nasutitermitis</name>
    <dbReference type="NCBI Taxonomy" id="1652958"/>
    <lineage>
        <taxon>Bacteria</taxon>
        <taxon>Bacillati</taxon>
        <taxon>Bacillota</taxon>
        <taxon>Bacilli</taxon>
        <taxon>Bacillales</taxon>
        <taxon>Paenibacillaceae</taxon>
        <taxon>Paenibacillus</taxon>
    </lineage>
</organism>